<comment type="caution">
    <text evidence="2">The sequence shown here is derived from an EMBL/GenBank/DDBJ whole genome shotgun (WGS) entry which is preliminary data.</text>
</comment>
<dbReference type="RefSeq" id="WP_116185984.1">
    <property type="nucleotide sequence ID" value="NZ_QTJX01000009.1"/>
</dbReference>
<accession>A0A371JKV4</accession>
<name>A0A371JKV4_9FLAO</name>
<gene>
    <name evidence="2" type="ORF">DX873_18490</name>
</gene>
<evidence type="ECO:0008006" key="4">
    <source>
        <dbReference type="Google" id="ProtNLM"/>
    </source>
</evidence>
<reference evidence="2 3" key="1">
    <citation type="submission" date="2018-08" db="EMBL/GenBank/DDBJ databases">
        <title>Muricauda nanhaiensis sp. nov., isolated from seawater of the South China Sea.</title>
        <authorList>
            <person name="Dang Y."/>
        </authorList>
    </citation>
    <scope>NUCLEOTIDE SEQUENCE [LARGE SCALE GENOMIC DNA]</scope>
    <source>
        <strain evidence="2 3">SM1704</strain>
    </source>
</reference>
<evidence type="ECO:0000313" key="3">
    <source>
        <dbReference type="Proteomes" id="UP000261828"/>
    </source>
</evidence>
<organism evidence="2 3">
    <name type="scientific">Flagellimonas nanhaiensis</name>
    <dbReference type="NCBI Taxonomy" id="2292706"/>
    <lineage>
        <taxon>Bacteria</taxon>
        <taxon>Pseudomonadati</taxon>
        <taxon>Bacteroidota</taxon>
        <taxon>Flavobacteriia</taxon>
        <taxon>Flavobacteriales</taxon>
        <taxon>Flavobacteriaceae</taxon>
        <taxon>Flagellimonas</taxon>
    </lineage>
</organism>
<keyword evidence="1" id="KW-0812">Transmembrane</keyword>
<proteinExistence type="predicted"/>
<dbReference type="OrthoDB" id="869432at2"/>
<dbReference type="AlphaFoldDB" id="A0A371JKV4"/>
<sequence>MKNIIIKSLPYVVGFILLNLICYTTSNFYAQEEKYQSRIELFLSSKNKSIFLGDSHSETIRHLNEDNHIGNLAFGADGIKEMYVKSLIVTDFNPDIQYAFISTEPQLFNNSISSNSSFLNPYLLRVKDSLDIYEKSKLNLFVERVPLFNDNYLKFFLNKTLTDIRNFGKQSKKENWEELPESKKKTIATKTGKIDHNNILSNSNDTVVFREMVKLYKSKNIKVIGVRFPVYPEYIEQCEPNDLKNVNDFIESLDLDFNLDYSYTIKNPMLFADEDHLNEKGVVELARYIHRDTGIQLSK</sequence>
<dbReference type="EMBL" id="QTJX01000009">
    <property type="protein sequence ID" value="RDY57597.1"/>
    <property type="molecule type" value="Genomic_DNA"/>
</dbReference>
<keyword evidence="3" id="KW-1185">Reference proteome</keyword>
<keyword evidence="1" id="KW-0472">Membrane</keyword>
<keyword evidence="1" id="KW-1133">Transmembrane helix</keyword>
<feature type="transmembrane region" description="Helical" evidence="1">
    <location>
        <begin position="12"/>
        <end position="30"/>
    </location>
</feature>
<protein>
    <recommendedName>
        <fullName evidence="4">SGNH/GDSL hydrolase family protein</fullName>
    </recommendedName>
</protein>
<evidence type="ECO:0000256" key="1">
    <source>
        <dbReference type="SAM" id="Phobius"/>
    </source>
</evidence>
<dbReference type="Proteomes" id="UP000261828">
    <property type="component" value="Unassembled WGS sequence"/>
</dbReference>
<evidence type="ECO:0000313" key="2">
    <source>
        <dbReference type="EMBL" id="RDY57597.1"/>
    </source>
</evidence>